<accession>A0A0D1JKN5</accession>
<dbReference type="InterPro" id="IPR001155">
    <property type="entry name" value="OxRdtase_FMN_N"/>
</dbReference>
<dbReference type="GO" id="GO:0016491">
    <property type="term" value="F:oxidoreductase activity"/>
    <property type="evidence" value="ECO:0007669"/>
    <property type="project" value="UniProtKB-KW"/>
</dbReference>
<evidence type="ECO:0000256" key="1">
    <source>
        <dbReference type="ARBA" id="ARBA00022630"/>
    </source>
</evidence>
<proteinExistence type="predicted"/>
<dbReference type="SUPFAM" id="SSF51395">
    <property type="entry name" value="FMN-linked oxidoreductases"/>
    <property type="match status" value="1"/>
</dbReference>
<keyword evidence="2 4" id="KW-0560">Oxidoreductase</keyword>
<comment type="caution">
    <text evidence="4">The sequence shown here is derived from an EMBL/GenBank/DDBJ whole genome shotgun (WGS) entry which is preliminary data.</text>
</comment>
<organism evidence="4 5">
    <name type="scientific">Weissella cibaria</name>
    <dbReference type="NCBI Taxonomy" id="137591"/>
    <lineage>
        <taxon>Bacteria</taxon>
        <taxon>Bacillati</taxon>
        <taxon>Bacillota</taxon>
        <taxon>Bacilli</taxon>
        <taxon>Lactobacillales</taxon>
        <taxon>Lactobacillaceae</taxon>
        <taxon>Weissella</taxon>
    </lineage>
</organism>
<dbReference type="InterPro" id="IPR051799">
    <property type="entry name" value="NADH_flavin_oxidoreductase"/>
</dbReference>
<dbReference type="Proteomes" id="UP000032287">
    <property type="component" value="Unassembled WGS sequence"/>
</dbReference>
<protein>
    <submittedName>
        <fullName evidence="4">NADH oxidase</fullName>
        <ecNumber evidence="4">1.-.-.-</ecNumber>
    </submittedName>
</protein>
<name>A0A0D1JKN5_9LACO</name>
<dbReference type="Pfam" id="PF00724">
    <property type="entry name" value="Oxidored_FMN"/>
    <property type="match status" value="1"/>
</dbReference>
<dbReference type="eggNOG" id="COG1902">
    <property type="taxonomic scope" value="Bacteria"/>
</dbReference>
<sequence>MSYKFLEPFKLANGVEIKNRVVFPPTTLRSSFATGVVTDDEVNYYKMRAGGPGLVIVEMAYVSMAGKTYVGQIGADVDEKIPGLKKIADAIKNRGSVPVLQLSFGGRIAQTAAVLHDDVIGPSDVPGHQPGMATPRPMTDAEIRQSIADFGEATRRAIAAGFAGVELHGANMYAMQQFFSEHANQRTDEWGGDLTARMQYGLAVLDAVVAARTAYADDQFIIGYRQSPEEPTTPGIRFDQSLAMAQEIIKRPISYFHISLKDAFQTPFMNKEDQEPLYAKYKAILGNIPLIVAGLLRTPEQVEALVQAGVDGAAIGRELIVDPNWVQKVTNQDEKGIRYAISTSDFDMLGIPEPLRFWLLTRFKKGLVVSTDEQFDPQVPLAYYRG</sequence>
<gene>
    <name evidence="4" type="ORF">QX99_00588</name>
</gene>
<evidence type="ECO:0000313" key="5">
    <source>
        <dbReference type="Proteomes" id="UP000032287"/>
    </source>
</evidence>
<reference evidence="4 5" key="1">
    <citation type="journal article" date="2015" name="Microbiology (Mosc.)">
        <title>Genomics of the Weissella cibaria species with an examination of its metabolic traits.</title>
        <authorList>
            <person name="Lynch K.M."/>
            <person name="Lucid A."/>
            <person name="Arendt E.K."/>
            <person name="Sleator R.D."/>
            <person name="Lucey B."/>
            <person name="Coffey A."/>
        </authorList>
    </citation>
    <scope>NUCLEOTIDE SEQUENCE [LARGE SCALE GENOMIC DNA]</scope>
    <source>
        <strain evidence="4 5">MG1</strain>
    </source>
</reference>
<dbReference type="PANTHER" id="PTHR43656">
    <property type="entry name" value="BINDING OXIDOREDUCTASE, PUTATIVE (AFU_ORTHOLOGUE AFUA_2G08260)-RELATED"/>
    <property type="match status" value="1"/>
</dbReference>
<dbReference type="STRING" id="137591.AO080_00835"/>
<keyword evidence="5" id="KW-1185">Reference proteome</keyword>
<dbReference type="GO" id="GO:0010181">
    <property type="term" value="F:FMN binding"/>
    <property type="evidence" value="ECO:0007669"/>
    <property type="project" value="InterPro"/>
</dbReference>
<dbReference type="RefSeq" id="WP_043708980.1">
    <property type="nucleotide sequence ID" value="NZ_JALOCT010000003.1"/>
</dbReference>
<dbReference type="InterPro" id="IPR013785">
    <property type="entry name" value="Aldolase_TIM"/>
</dbReference>
<feature type="domain" description="NADH:flavin oxidoreductase/NADH oxidase N-terminal" evidence="3">
    <location>
        <begin position="6"/>
        <end position="332"/>
    </location>
</feature>
<evidence type="ECO:0000259" key="3">
    <source>
        <dbReference type="Pfam" id="PF00724"/>
    </source>
</evidence>
<dbReference type="Gene3D" id="3.20.20.70">
    <property type="entry name" value="Aldolase class I"/>
    <property type="match status" value="1"/>
</dbReference>
<dbReference type="AlphaFoldDB" id="A0A0D1JKN5"/>
<keyword evidence="1" id="KW-0285">Flavoprotein</keyword>
<dbReference type="EMBL" id="JWHU01000006">
    <property type="protein sequence ID" value="KIU21896.1"/>
    <property type="molecule type" value="Genomic_DNA"/>
</dbReference>
<evidence type="ECO:0000313" key="4">
    <source>
        <dbReference type="EMBL" id="KIU21896.1"/>
    </source>
</evidence>
<dbReference type="PATRIC" id="fig|137591.25.peg.571"/>
<dbReference type="PANTHER" id="PTHR43656:SF2">
    <property type="entry name" value="BINDING OXIDOREDUCTASE, PUTATIVE (AFU_ORTHOLOGUE AFUA_2G08260)-RELATED"/>
    <property type="match status" value="1"/>
</dbReference>
<evidence type="ECO:0000256" key="2">
    <source>
        <dbReference type="ARBA" id="ARBA00023002"/>
    </source>
</evidence>
<dbReference type="EC" id="1.-.-.-" evidence="4"/>